<keyword evidence="7" id="KW-1185">Reference proteome</keyword>
<dbReference type="OrthoDB" id="9805307at2"/>
<comment type="similarity">
    <text evidence="2">Belongs to the FAH family.</text>
</comment>
<dbReference type="Pfam" id="PF01557">
    <property type="entry name" value="FAA_hydrolase"/>
    <property type="match status" value="1"/>
</dbReference>
<dbReference type="GO" id="GO:0016787">
    <property type="term" value="F:hydrolase activity"/>
    <property type="evidence" value="ECO:0007669"/>
    <property type="project" value="UniProtKB-KW"/>
</dbReference>
<evidence type="ECO:0000259" key="5">
    <source>
        <dbReference type="Pfam" id="PF01557"/>
    </source>
</evidence>
<evidence type="ECO:0000256" key="1">
    <source>
        <dbReference type="ARBA" id="ARBA00001946"/>
    </source>
</evidence>
<dbReference type="FunFam" id="3.90.850.10:FF:000002">
    <property type="entry name" value="2-hydroxyhepta-2,4-diene-1,7-dioate isomerase"/>
    <property type="match status" value="1"/>
</dbReference>
<name>A0A370FEC8_9BURK</name>
<reference evidence="6 7" key="1">
    <citation type="submission" date="2018-07" db="EMBL/GenBank/DDBJ databases">
        <title>Genomic Encyclopedia of Type Strains, Phase IV (KMG-IV): sequencing the most valuable type-strain genomes for metagenomic binning, comparative biology and taxonomic classification.</title>
        <authorList>
            <person name="Goeker M."/>
        </authorList>
    </citation>
    <scope>NUCLEOTIDE SEQUENCE [LARGE SCALE GENOMIC DNA]</scope>
    <source>
        <strain evidence="6 7">DSM 21352</strain>
    </source>
</reference>
<dbReference type="PANTHER" id="PTHR42796:SF4">
    <property type="entry name" value="FUMARYLACETOACETATE HYDROLASE DOMAIN-CONTAINING PROTEIN 2A"/>
    <property type="match status" value="1"/>
</dbReference>
<dbReference type="SUPFAM" id="SSF56529">
    <property type="entry name" value="FAH"/>
    <property type="match status" value="1"/>
</dbReference>
<comment type="caution">
    <text evidence="6">The sequence shown here is derived from an EMBL/GenBank/DDBJ whole genome shotgun (WGS) entry which is preliminary data.</text>
</comment>
<evidence type="ECO:0000256" key="3">
    <source>
        <dbReference type="ARBA" id="ARBA00022723"/>
    </source>
</evidence>
<evidence type="ECO:0000256" key="4">
    <source>
        <dbReference type="ARBA" id="ARBA00022801"/>
    </source>
</evidence>
<proteinExistence type="inferred from homology"/>
<dbReference type="GO" id="GO:0016853">
    <property type="term" value="F:isomerase activity"/>
    <property type="evidence" value="ECO:0007669"/>
    <property type="project" value="UniProtKB-ARBA"/>
</dbReference>
<feature type="domain" description="Fumarylacetoacetase-like C-terminal" evidence="5">
    <location>
        <begin position="75"/>
        <end position="281"/>
    </location>
</feature>
<evidence type="ECO:0000313" key="6">
    <source>
        <dbReference type="EMBL" id="RDI24199.1"/>
    </source>
</evidence>
<dbReference type="GO" id="GO:0019752">
    <property type="term" value="P:carboxylic acid metabolic process"/>
    <property type="evidence" value="ECO:0007669"/>
    <property type="project" value="UniProtKB-ARBA"/>
</dbReference>
<dbReference type="InterPro" id="IPR011234">
    <property type="entry name" value="Fumarylacetoacetase-like_C"/>
</dbReference>
<protein>
    <submittedName>
        <fullName evidence="6">2-keto-4-pentenoate hydratase/2-oxohepta-3-ene-1,7-dioic acid hydratase in catechol pathway</fullName>
    </submittedName>
</protein>
<accession>A0A370FEC8</accession>
<dbReference type="GO" id="GO:0046872">
    <property type="term" value="F:metal ion binding"/>
    <property type="evidence" value="ECO:0007669"/>
    <property type="project" value="UniProtKB-KW"/>
</dbReference>
<keyword evidence="3" id="KW-0479">Metal-binding</keyword>
<keyword evidence="4" id="KW-0378">Hydrolase</keyword>
<dbReference type="Gene3D" id="3.90.850.10">
    <property type="entry name" value="Fumarylacetoacetase-like, C-terminal domain"/>
    <property type="match status" value="1"/>
</dbReference>
<dbReference type="Proteomes" id="UP000255265">
    <property type="component" value="Unassembled WGS sequence"/>
</dbReference>
<dbReference type="InterPro" id="IPR036663">
    <property type="entry name" value="Fumarylacetoacetase_C_sf"/>
</dbReference>
<gene>
    <name evidence="6" type="ORF">DFR41_105114</name>
</gene>
<comment type="cofactor">
    <cofactor evidence="1">
        <name>Mg(2+)</name>
        <dbReference type="ChEBI" id="CHEBI:18420"/>
    </cofactor>
</comment>
<dbReference type="PANTHER" id="PTHR42796">
    <property type="entry name" value="FUMARYLACETOACETATE HYDROLASE DOMAIN-CONTAINING PROTEIN 2A-RELATED"/>
    <property type="match status" value="1"/>
</dbReference>
<evidence type="ECO:0000256" key="2">
    <source>
        <dbReference type="ARBA" id="ARBA00010211"/>
    </source>
</evidence>
<evidence type="ECO:0000313" key="7">
    <source>
        <dbReference type="Proteomes" id="UP000255265"/>
    </source>
</evidence>
<dbReference type="InterPro" id="IPR051121">
    <property type="entry name" value="FAH"/>
</dbReference>
<dbReference type="RefSeq" id="WP_114803206.1">
    <property type="nucleotide sequence ID" value="NZ_QQAV01000005.1"/>
</dbReference>
<organism evidence="6 7">
    <name type="scientific">Pseudacidovorax intermedius</name>
    <dbReference type="NCBI Taxonomy" id="433924"/>
    <lineage>
        <taxon>Bacteria</taxon>
        <taxon>Pseudomonadati</taxon>
        <taxon>Pseudomonadota</taxon>
        <taxon>Betaproteobacteria</taxon>
        <taxon>Burkholderiales</taxon>
        <taxon>Comamonadaceae</taxon>
        <taxon>Pseudacidovorax</taxon>
    </lineage>
</organism>
<dbReference type="AlphaFoldDB" id="A0A370FEC8"/>
<sequence>MSRYARVTPPGRPTQWAVERGGELWGLGDQVPAGVDDSAWLDLTAHGPSARQLEQATPLVPDAVRWELPVARPGKVICLGLNYAAHAAEGGNAAPEYPSFFMRGASSLIAHGAPLVRPRVSDKLDFEAELAVVIGRRARHLTEADALSAVAGYACFNDGTLRDYQRRTAQWTIGKNFDGTGGFGPWLVPAADLPPGAAGLKVESRLNGRVMQSDDTGHMIVTVARALVLLSEVLTLEPGDVIAMGTPSGVGYARTPPVWMQPGDRIEIEIEGVGLLANPVVQEEG</sequence>
<dbReference type="EMBL" id="QQAV01000005">
    <property type="protein sequence ID" value="RDI24199.1"/>
    <property type="molecule type" value="Genomic_DNA"/>
</dbReference>